<dbReference type="OrthoDB" id="8815311at2759"/>
<comment type="caution">
    <text evidence="3">The sequence shown here is derived from an EMBL/GenBank/DDBJ whole genome shotgun (WGS) entry which is preliminary data.</text>
</comment>
<sequence>MDEDEDVKEGVLWAIRLDRTRVARRFHEVEKLTGNLSCVERYQDVPCQDQHRVVLKWHCAATDYIHANYVGTPVSAKRFILTQGPLDGTVNEFWQMVLQEEAETILMLCNCIETGKNKCSPYWPDKTGDTRQFNGGEVSNVQTRVLSPEELTVMVCILNVKFSRADGSMDSREIRHYQWQDWPDRGVPPCRLTSMELLSRVRGTSKPIVVHCSAGIGRTGTIVAIEYILERMQAGHECAAMNDLLKELRNQRAYTIQNDLQYLYIHRVMLCYFLEKHRNRYEAILTDENKAKYKKFVEEYNMATNT</sequence>
<dbReference type="PROSITE" id="PS50055">
    <property type="entry name" value="TYR_PHOSPHATASE_PTP"/>
    <property type="match status" value="1"/>
</dbReference>
<dbReference type="SUPFAM" id="SSF52799">
    <property type="entry name" value="(Phosphotyrosine protein) phosphatases II"/>
    <property type="match status" value="1"/>
</dbReference>
<reference evidence="4" key="1">
    <citation type="journal article" date="2015" name="Nat. Genet.">
        <title>The genome and transcriptome of the zoonotic hookworm Ancylostoma ceylanicum identify infection-specific gene families.</title>
        <authorList>
            <person name="Schwarz E.M."/>
            <person name="Hu Y."/>
            <person name="Antoshechkin I."/>
            <person name="Miller M.M."/>
            <person name="Sternberg P.W."/>
            <person name="Aroian R.V."/>
        </authorList>
    </citation>
    <scope>NUCLEOTIDE SEQUENCE</scope>
    <source>
        <strain evidence="4">HY135</strain>
    </source>
</reference>
<gene>
    <name evidence="3" type="primary">Acey_s0291.g1557</name>
    <name evidence="3" type="ORF">Y032_0291g1557</name>
</gene>
<dbReference type="PROSITE" id="PS00383">
    <property type="entry name" value="TYR_PHOSPHATASE_1"/>
    <property type="match status" value="1"/>
</dbReference>
<dbReference type="PRINTS" id="PR00700">
    <property type="entry name" value="PRTYPHPHTASE"/>
</dbReference>
<organism evidence="3 4">
    <name type="scientific">Ancylostoma ceylanicum</name>
    <dbReference type="NCBI Taxonomy" id="53326"/>
    <lineage>
        <taxon>Eukaryota</taxon>
        <taxon>Metazoa</taxon>
        <taxon>Ecdysozoa</taxon>
        <taxon>Nematoda</taxon>
        <taxon>Chromadorea</taxon>
        <taxon>Rhabditida</taxon>
        <taxon>Rhabditina</taxon>
        <taxon>Rhabditomorpha</taxon>
        <taxon>Strongyloidea</taxon>
        <taxon>Ancylostomatidae</taxon>
        <taxon>Ancylostomatinae</taxon>
        <taxon>Ancylostoma</taxon>
    </lineage>
</organism>
<dbReference type="GO" id="GO:0004725">
    <property type="term" value="F:protein tyrosine phosphatase activity"/>
    <property type="evidence" value="ECO:0007669"/>
    <property type="project" value="InterPro"/>
</dbReference>
<evidence type="ECO:0000313" key="4">
    <source>
        <dbReference type="Proteomes" id="UP000024635"/>
    </source>
</evidence>
<feature type="domain" description="Tyrosine specific protein phosphatases" evidence="2">
    <location>
        <begin position="192"/>
        <end position="263"/>
    </location>
</feature>
<dbReference type="SMART" id="SM00404">
    <property type="entry name" value="PTPc_motif"/>
    <property type="match status" value="1"/>
</dbReference>
<dbReference type="SMART" id="SM00194">
    <property type="entry name" value="PTPc"/>
    <property type="match status" value="1"/>
</dbReference>
<dbReference type="STRING" id="53326.A0A016S535"/>
<evidence type="ECO:0008006" key="5">
    <source>
        <dbReference type="Google" id="ProtNLM"/>
    </source>
</evidence>
<dbReference type="InterPro" id="IPR000387">
    <property type="entry name" value="Tyr_Pase_dom"/>
</dbReference>
<proteinExistence type="predicted"/>
<dbReference type="PROSITE" id="PS50056">
    <property type="entry name" value="TYR_PHOSPHATASE_2"/>
    <property type="match status" value="1"/>
</dbReference>
<dbReference type="PANTHER" id="PTHR46163">
    <property type="entry name" value="TYROSINE-PROTEIN PHOSPHATASE-RELATED"/>
    <property type="match status" value="1"/>
</dbReference>
<protein>
    <recommendedName>
        <fullName evidence="5">Protein-tyrosine phosphatase</fullName>
    </recommendedName>
</protein>
<dbReference type="EMBL" id="JARK01001627">
    <property type="protein sequence ID" value="EYB85753.1"/>
    <property type="molecule type" value="Genomic_DNA"/>
</dbReference>
<dbReference type="PANTHER" id="PTHR46163:SF20">
    <property type="entry name" value="PROTEIN-TYROSINE PHOSPHATASE"/>
    <property type="match status" value="1"/>
</dbReference>
<accession>A0A016S535</accession>
<dbReference type="InterPro" id="IPR029021">
    <property type="entry name" value="Prot-tyrosine_phosphatase-like"/>
</dbReference>
<dbReference type="InterPro" id="IPR016130">
    <property type="entry name" value="Tyr_Pase_AS"/>
</dbReference>
<dbReference type="InterPro" id="IPR000242">
    <property type="entry name" value="PTP_cat"/>
</dbReference>
<name>A0A016S535_9BILA</name>
<dbReference type="Proteomes" id="UP000024635">
    <property type="component" value="Unassembled WGS sequence"/>
</dbReference>
<dbReference type="Gene3D" id="3.90.190.10">
    <property type="entry name" value="Protein tyrosine phosphatase superfamily"/>
    <property type="match status" value="1"/>
</dbReference>
<evidence type="ECO:0000259" key="2">
    <source>
        <dbReference type="PROSITE" id="PS50056"/>
    </source>
</evidence>
<dbReference type="Pfam" id="PF00102">
    <property type="entry name" value="Y_phosphatase"/>
    <property type="match status" value="1"/>
</dbReference>
<dbReference type="InterPro" id="IPR003595">
    <property type="entry name" value="Tyr_Pase_cat"/>
</dbReference>
<evidence type="ECO:0000259" key="1">
    <source>
        <dbReference type="PROSITE" id="PS50055"/>
    </source>
</evidence>
<evidence type="ECO:0000313" key="3">
    <source>
        <dbReference type="EMBL" id="EYB85753.1"/>
    </source>
</evidence>
<dbReference type="AlphaFoldDB" id="A0A016S535"/>
<feature type="domain" description="Tyrosine-protein phosphatase" evidence="1">
    <location>
        <begin position="41"/>
        <end position="272"/>
    </location>
</feature>
<dbReference type="InterPro" id="IPR052782">
    <property type="entry name" value="Oocyte-zygote_transition_reg"/>
</dbReference>
<dbReference type="CDD" id="cd00047">
    <property type="entry name" value="PTPc"/>
    <property type="match status" value="1"/>
</dbReference>
<keyword evidence="4" id="KW-1185">Reference proteome</keyword>